<evidence type="ECO:0000313" key="3">
    <source>
        <dbReference type="Proteomes" id="UP000286997"/>
    </source>
</evidence>
<dbReference type="RefSeq" id="WP_127728410.1">
    <property type="nucleotide sequence ID" value="NZ_SACP01000006.1"/>
</dbReference>
<reference evidence="2 3" key="1">
    <citation type="submission" date="2019-01" db="EMBL/GenBank/DDBJ databases">
        <authorList>
            <person name="Chen W.-M."/>
        </authorList>
    </citation>
    <scope>NUCLEOTIDE SEQUENCE [LARGE SCALE GENOMIC DNA]</scope>
    <source>
        <strain evidence="2 3">TER-1</strain>
    </source>
</reference>
<name>A0A3S2XP20_9HYPH</name>
<proteinExistence type="predicted"/>
<dbReference type="EMBL" id="SACP01000006">
    <property type="protein sequence ID" value="RVU19476.1"/>
    <property type="molecule type" value="Genomic_DNA"/>
</dbReference>
<evidence type="ECO:0000256" key="1">
    <source>
        <dbReference type="SAM" id="SignalP"/>
    </source>
</evidence>
<evidence type="ECO:0000313" key="2">
    <source>
        <dbReference type="EMBL" id="RVU19476.1"/>
    </source>
</evidence>
<protein>
    <recommendedName>
        <fullName evidence="4">DUF5666 domain-containing protein</fullName>
    </recommendedName>
</protein>
<gene>
    <name evidence="2" type="ORF">EOE48_08750</name>
</gene>
<dbReference type="AlphaFoldDB" id="A0A3S2XP20"/>
<keyword evidence="1" id="KW-0732">Signal</keyword>
<dbReference type="Proteomes" id="UP000286997">
    <property type="component" value="Unassembled WGS sequence"/>
</dbReference>
<organism evidence="2 3">
    <name type="scientific">Methylobacterium oryzihabitans</name>
    <dbReference type="NCBI Taxonomy" id="2499852"/>
    <lineage>
        <taxon>Bacteria</taxon>
        <taxon>Pseudomonadati</taxon>
        <taxon>Pseudomonadota</taxon>
        <taxon>Alphaproteobacteria</taxon>
        <taxon>Hyphomicrobiales</taxon>
        <taxon>Methylobacteriaceae</taxon>
        <taxon>Methylobacterium</taxon>
    </lineage>
</organism>
<comment type="caution">
    <text evidence="2">The sequence shown here is derived from an EMBL/GenBank/DDBJ whole genome shotgun (WGS) entry which is preliminary data.</text>
</comment>
<evidence type="ECO:0008006" key="4">
    <source>
        <dbReference type="Google" id="ProtNLM"/>
    </source>
</evidence>
<keyword evidence="3" id="KW-1185">Reference proteome</keyword>
<feature type="signal peptide" evidence="1">
    <location>
        <begin position="1"/>
        <end position="25"/>
    </location>
</feature>
<dbReference type="OrthoDB" id="7996400at2"/>
<accession>A0A3S2XP20</accession>
<feature type="chain" id="PRO_5018630109" description="DUF5666 domain-containing protein" evidence="1">
    <location>
        <begin position="26"/>
        <end position="142"/>
    </location>
</feature>
<sequence length="142" mass="15154">MPVFYGRLASTIVLAVCLAGSFSEASATSARITMGPGGRVTGIQNLVPRDECFPATIQGRVVKRDFDRSGLYLAGIVVEEKKGTRTFINVDNEYVDKDAVTTARTKSALEEMLAIGKKVNLGVYACGAAGRTLNVHSVKVAR</sequence>